<name>A0A7Y9C5P5_9FLAO</name>
<feature type="signal peptide" evidence="2">
    <location>
        <begin position="1"/>
        <end position="21"/>
    </location>
</feature>
<gene>
    <name evidence="3" type="ORF">HZF10_11280</name>
</gene>
<feature type="compositionally biased region" description="Polar residues" evidence="1">
    <location>
        <begin position="150"/>
        <end position="159"/>
    </location>
</feature>
<organism evidence="3 4">
    <name type="scientific">Flavobacterium agri</name>
    <dbReference type="NCBI Taxonomy" id="2743471"/>
    <lineage>
        <taxon>Bacteria</taxon>
        <taxon>Pseudomonadati</taxon>
        <taxon>Bacteroidota</taxon>
        <taxon>Flavobacteriia</taxon>
        <taxon>Flavobacteriales</taxon>
        <taxon>Flavobacteriaceae</taxon>
        <taxon>Flavobacterium</taxon>
    </lineage>
</organism>
<feature type="compositionally biased region" description="Low complexity" evidence="1">
    <location>
        <begin position="160"/>
        <end position="169"/>
    </location>
</feature>
<keyword evidence="2" id="KW-0732">Signal</keyword>
<feature type="compositionally biased region" description="Polar residues" evidence="1">
    <location>
        <begin position="170"/>
        <end position="181"/>
    </location>
</feature>
<feature type="chain" id="PRO_5031190518" evidence="2">
    <location>
        <begin position="22"/>
        <end position="218"/>
    </location>
</feature>
<evidence type="ECO:0000313" key="3">
    <source>
        <dbReference type="EMBL" id="NYA71506.1"/>
    </source>
</evidence>
<proteinExistence type="predicted"/>
<dbReference type="PROSITE" id="PS51257">
    <property type="entry name" value="PROKAR_LIPOPROTEIN"/>
    <property type="match status" value="1"/>
</dbReference>
<keyword evidence="4" id="KW-1185">Reference proteome</keyword>
<feature type="compositionally biased region" description="Low complexity" evidence="1">
    <location>
        <begin position="38"/>
        <end position="74"/>
    </location>
</feature>
<evidence type="ECO:0000256" key="1">
    <source>
        <dbReference type="SAM" id="MobiDB-lite"/>
    </source>
</evidence>
<evidence type="ECO:0000256" key="2">
    <source>
        <dbReference type="SAM" id="SignalP"/>
    </source>
</evidence>
<feature type="region of interest" description="Disordered" evidence="1">
    <location>
        <begin position="24"/>
        <end position="218"/>
    </location>
</feature>
<reference evidence="3 4" key="1">
    <citation type="submission" date="2020-07" db="EMBL/GenBank/DDBJ databases">
        <authorList>
            <person name="Sun Q."/>
        </authorList>
    </citation>
    <scope>NUCLEOTIDE SEQUENCE [LARGE SCALE GENOMIC DNA]</scope>
    <source>
        <strain evidence="3 4">MAH-1</strain>
    </source>
</reference>
<dbReference type="AlphaFoldDB" id="A0A7Y9C5P5"/>
<sequence>MTFKTSIFAALALALATASCKKELEPQESSVPLTATNAAAPQPNAQSAAPQPQQVQMQQPQQMQVQPQQIQQVQKTAPGMNPPHGQPGHRCDIPVGSPLSQPVKTATPTVTAAKPGTATVTTTPPVVKTAPGMNPPHGQPGHRCDIPVGSSLSQPVKPTSVQNVSSSNNGQPVTITPSTISADGKVTPGSGVKITTSNTPALLQDPNPKPAATTTESK</sequence>
<feature type="compositionally biased region" description="Low complexity" evidence="1">
    <location>
        <begin position="102"/>
        <end position="132"/>
    </location>
</feature>
<dbReference type="Proteomes" id="UP000535020">
    <property type="component" value="Unassembled WGS sequence"/>
</dbReference>
<dbReference type="EMBL" id="JACBJI010000004">
    <property type="protein sequence ID" value="NYA71506.1"/>
    <property type="molecule type" value="Genomic_DNA"/>
</dbReference>
<evidence type="ECO:0000313" key="4">
    <source>
        <dbReference type="Proteomes" id="UP000535020"/>
    </source>
</evidence>
<dbReference type="RefSeq" id="WP_176006309.1">
    <property type="nucleotide sequence ID" value="NZ_JABWMI010000011.1"/>
</dbReference>
<feature type="compositionally biased region" description="Polar residues" evidence="1">
    <location>
        <begin position="27"/>
        <end position="37"/>
    </location>
</feature>
<accession>A0A7Y9C5P5</accession>
<comment type="caution">
    <text evidence="3">The sequence shown here is derived from an EMBL/GenBank/DDBJ whole genome shotgun (WGS) entry which is preliminary data.</text>
</comment>
<protein>
    <submittedName>
        <fullName evidence="3">Uncharacterized protein</fullName>
    </submittedName>
</protein>